<keyword evidence="5" id="KW-0698">rRNA processing</keyword>
<feature type="region of interest" description="Disordered" evidence="9">
    <location>
        <begin position="422"/>
        <end position="511"/>
    </location>
</feature>
<dbReference type="GO" id="GO:0005634">
    <property type="term" value="C:nucleus"/>
    <property type="evidence" value="ECO:0007669"/>
    <property type="project" value="UniProtKB-SubCell"/>
</dbReference>
<gene>
    <name evidence="11" type="ORF">SeLEV6574_g02494</name>
    <name evidence="10" type="ORF">SeMB42_g03466</name>
</gene>
<keyword evidence="6" id="KW-0597">Phosphoprotein</keyword>
<feature type="region of interest" description="Disordered" evidence="9">
    <location>
        <begin position="1"/>
        <end position="64"/>
    </location>
</feature>
<dbReference type="AlphaFoldDB" id="A0A507D6S4"/>
<evidence type="ECO:0000256" key="2">
    <source>
        <dbReference type="ARBA" id="ARBA00009801"/>
    </source>
</evidence>
<dbReference type="GO" id="GO:0005732">
    <property type="term" value="C:sno(s)RNA-containing ribonucleoprotein complex"/>
    <property type="evidence" value="ECO:0007669"/>
    <property type="project" value="InterPro"/>
</dbReference>
<evidence type="ECO:0000256" key="9">
    <source>
        <dbReference type="SAM" id="MobiDB-lite"/>
    </source>
</evidence>
<keyword evidence="8" id="KW-0539">Nucleus</keyword>
<keyword evidence="7" id="KW-0694">RNA-binding</keyword>
<dbReference type="EMBL" id="QEAM01000070">
    <property type="protein sequence ID" value="TPX47733.1"/>
    <property type="molecule type" value="Genomic_DNA"/>
</dbReference>
<comment type="caution">
    <text evidence="10">The sequence shown here is derived from an EMBL/GenBank/DDBJ whole genome shotgun (WGS) entry which is preliminary data.</text>
</comment>
<sequence length="671" mass="72763">MTLPYASPQTNLADHASDTANPPALPKKGGDQPIDTQEPETSLTTIHGEALHEGERARPDIGLQHGLPAVDDVAVAAMALGLDTVPTSPPPTTNASDTSQAPQTWKIDTTPVMANLYADMLESSPSDTEVTGGGRDEALEEGEVNEAQKATRNAADTAAVVDEKKEEHDDEDDDESDSSSEDDATLVLPTRKMTLNDRERALIAAHEMGAHDDEGSGVAGHNTHTKHELTALPPVEPIGVEIPATLPMSEIGAVFAVVETFVVVQAAVSGDYQVLDSDSILLFEDRTPLGRVYETLGPVSRPLYSVRFNGVADIDKEKCAIGARIFYMADLAKFVFTQPLKAQKGSDASNLHDEEPADDEVEFSDDEKELEYKRHLKTSKRKNAQNRVAQNGGHNDDGVYSSNEEDAGNEDAENLLQQFARRGLGRGAHGGAKRVSTPRGGRGFDSNRSRGGMRNSNSNGSREGGHRAQHQYNGYNNQSPRYHGSNSNSNQYDPYDSYPSTHPSHYDHPSVYAHDSDTMKMMPPIRAMPTPPLPLPGAHFNPSFFGTQYDTPPPQAFYNPAHIINHLNSPTPRPQNHASMLLQQYNMLTGGLPSLQQPYQNQQEPRYLAPPPPANYHHNLPPPSPANCHPPSLSLPPPSPTNCHPSLSSPPPALTQQALANLLQSIMQPSK</sequence>
<organism evidence="10 12">
    <name type="scientific">Synchytrium endobioticum</name>
    <dbReference type="NCBI Taxonomy" id="286115"/>
    <lineage>
        <taxon>Eukaryota</taxon>
        <taxon>Fungi</taxon>
        <taxon>Fungi incertae sedis</taxon>
        <taxon>Chytridiomycota</taxon>
        <taxon>Chytridiomycota incertae sedis</taxon>
        <taxon>Chytridiomycetes</taxon>
        <taxon>Synchytriales</taxon>
        <taxon>Synchytriaceae</taxon>
        <taxon>Synchytrium</taxon>
    </lineage>
</organism>
<reference evidence="12 13" key="1">
    <citation type="journal article" date="2019" name="Sci. Rep.">
        <title>Comparative genomics of chytrid fungi reveal insights into the obligate biotrophic and pathogenic lifestyle of Synchytrium endobioticum.</title>
        <authorList>
            <person name="van de Vossenberg B.T.L.H."/>
            <person name="Warris S."/>
            <person name="Nguyen H.D.T."/>
            <person name="van Gent-Pelzer M.P.E."/>
            <person name="Joly D.L."/>
            <person name="van de Geest H.C."/>
            <person name="Bonants P.J.M."/>
            <person name="Smith D.S."/>
            <person name="Levesque C.A."/>
            <person name="van der Lee T.A.J."/>
        </authorList>
    </citation>
    <scope>NUCLEOTIDE SEQUENCE [LARGE SCALE GENOMIC DNA]</scope>
    <source>
        <strain evidence="11 13">LEV6574</strain>
        <strain evidence="10 12">MB42</strain>
    </source>
</reference>
<feature type="compositionally biased region" description="Basic and acidic residues" evidence="9">
    <location>
        <begin position="49"/>
        <end position="59"/>
    </location>
</feature>
<evidence type="ECO:0000256" key="3">
    <source>
        <dbReference type="ARBA" id="ARBA00021438"/>
    </source>
</evidence>
<dbReference type="OrthoDB" id="21550at2759"/>
<dbReference type="Proteomes" id="UP000320475">
    <property type="component" value="Unassembled WGS sequence"/>
</dbReference>
<comment type="subcellular location">
    <subcellularLocation>
        <location evidence="1">Nucleus</location>
    </subcellularLocation>
</comment>
<feature type="region of interest" description="Disordered" evidence="9">
    <location>
        <begin position="141"/>
        <end position="188"/>
    </location>
</feature>
<feature type="compositionally biased region" description="Polar residues" evidence="9">
    <location>
        <begin position="594"/>
        <end position="604"/>
    </location>
</feature>
<evidence type="ECO:0000256" key="4">
    <source>
        <dbReference type="ARBA" id="ARBA00022517"/>
    </source>
</evidence>
<dbReference type="PANTHER" id="PTHR31633">
    <property type="entry name" value="H/ACA RIBONUCLEOPROTEIN COMPLEX NON-CORE SUBUNIT NAF1"/>
    <property type="match status" value="1"/>
</dbReference>
<dbReference type="InterPro" id="IPR038664">
    <property type="entry name" value="Gar1/Naf1_Cbf5-bd_sf"/>
</dbReference>
<dbReference type="Proteomes" id="UP000317494">
    <property type="component" value="Unassembled WGS sequence"/>
</dbReference>
<dbReference type="EMBL" id="QEAN01000123">
    <property type="protein sequence ID" value="TPX47091.1"/>
    <property type="molecule type" value="Genomic_DNA"/>
</dbReference>
<evidence type="ECO:0000256" key="8">
    <source>
        <dbReference type="ARBA" id="ARBA00023242"/>
    </source>
</evidence>
<evidence type="ECO:0000313" key="12">
    <source>
        <dbReference type="Proteomes" id="UP000317494"/>
    </source>
</evidence>
<evidence type="ECO:0000313" key="13">
    <source>
        <dbReference type="Proteomes" id="UP000320475"/>
    </source>
</evidence>
<feature type="compositionally biased region" description="Polar residues" evidence="9">
    <location>
        <begin position="93"/>
        <end position="106"/>
    </location>
</feature>
<dbReference type="InterPro" id="IPR009000">
    <property type="entry name" value="Transl_B-barrel_sf"/>
</dbReference>
<evidence type="ECO:0000313" key="10">
    <source>
        <dbReference type="EMBL" id="TPX47091.1"/>
    </source>
</evidence>
<feature type="compositionally biased region" description="Acidic residues" evidence="9">
    <location>
        <begin position="168"/>
        <end position="184"/>
    </location>
</feature>
<evidence type="ECO:0000256" key="5">
    <source>
        <dbReference type="ARBA" id="ARBA00022552"/>
    </source>
</evidence>
<evidence type="ECO:0000256" key="1">
    <source>
        <dbReference type="ARBA" id="ARBA00004123"/>
    </source>
</evidence>
<keyword evidence="12" id="KW-1185">Reference proteome</keyword>
<keyword evidence="4" id="KW-0690">Ribosome biogenesis</keyword>
<feature type="region of interest" description="Disordered" evidence="9">
    <location>
        <begin position="592"/>
        <end position="653"/>
    </location>
</feature>
<proteinExistence type="inferred from homology"/>
<dbReference type="InterPro" id="IPR007504">
    <property type="entry name" value="H/ACA_rnp_Gar1/Naf1"/>
</dbReference>
<comment type="similarity">
    <text evidence="2">Belongs to the NAF1 family.</text>
</comment>
<dbReference type="Pfam" id="PF04410">
    <property type="entry name" value="Gar1"/>
    <property type="match status" value="1"/>
</dbReference>
<feature type="region of interest" description="Disordered" evidence="9">
    <location>
        <begin position="84"/>
        <end position="106"/>
    </location>
</feature>
<protein>
    <recommendedName>
        <fullName evidence="3">H/ACA ribonucleoprotein complex non-core subunit NAF1</fullName>
    </recommendedName>
</protein>
<dbReference type="PANTHER" id="PTHR31633:SF1">
    <property type="entry name" value="H_ACA RIBONUCLEOPROTEIN COMPLEX NON-CORE SUBUNIT NAF1"/>
    <property type="match status" value="1"/>
</dbReference>
<feature type="compositionally biased region" description="Acidic residues" evidence="9">
    <location>
        <begin position="355"/>
        <end position="369"/>
    </location>
</feature>
<dbReference type="Gene3D" id="2.40.10.230">
    <property type="entry name" value="Probable tRNA pseudouridine synthase domain"/>
    <property type="match status" value="1"/>
</dbReference>
<accession>A0A507D6S4</accession>
<dbReference type="STRING" id="286115.A0A507D6S4"/>
<feature type="compositionally biased region" description="Polar residues" evidence="9">
    <location>
        <begin position="470"/>
        <end position="503"/>
    </location>
</feature>
<dbReference type="SUPFAM" id="SSF50447">
    <property type="entry name" value="Translation proteins"/>
    <property type="match status" value="1"/>
</dbReference>
<feature type="compositionally biased region" description="Pro residues" evidence="9">
    <location>
        <begin position="608"/>
        <end position="625"/>
    </location>
</feature>
<dbReference type="InterPro" id="IPR040309">
    <property type="entry name" value="Naf1"/>
</dbReference>
<feature type="compositionally biased region" description="Basic residues" evidence="9">
    <location>
        <begin position="374"/>
        <end position="384"/>
    </location>
</feature>
<evidence type="ECO:0000256" key="6">
    <source>
        <dbReference type="ARBA" id="ARBA00022553"/>
    </source>
</evidence>
<evidence type="ECO:0000313" key="11">
    <source>
        <dbReference type="EMBL" id="TPX47733.1"/>
    </source>
</evidence>
<dbReference type="GO" id="GO:0000493">
    <property type="term" value="P:box H/ACA snoRNP assembly"/>
    <property type="evidence" value="ECO:0007669"/>
    <property type="project" value="InterPro"/>
</dbReference>
<dbReference type="VEuPathDB" id="FungiDB:SeMB42_g03466"/>
<evidence type="ECO:0000256" key="7">
    <source>
        <dbReference type="ARBA" id="ARBA00022884"/>
    </source>
</evidence>
<dbReference type="GO" id="GO:0003723">
    <property type="term" value="F:RNA binding"/>
    <property type="evidence" value="ECO:0007669"/>
    <property type="project" value="UniProtKB-KW"/>
</dbReference>
<dbReference type="GO" id="GO:0006364">
    <property type="term" value="P:rRNA processing"/>
    <property type="evidence" value="ECO:0007669"/>
    <property type="project" value="UniProtKB-KW"/>
</dbReference>
<feature type="region of interest" description="Disordered" evidence="9">
    <location>
        <begin position="345"/>
        <end position="409"/>
    </location>
</feature>
<dbReference type="GO" id="GO:0001522">
    <property type="term" value="P:pseudouridine synthesis"/>
    <property type="evidence" value="ECO:0007669"/>
    <property type="project" value="InterPro"/>
</dbReference>
<name>A0A507D6S4_9FUNG</name>